<gene>
    <name evidence="2" type="ORF">HT102_04150</name>
</gene>
<dbReference type="EMBL" id="JACYWE010000002">
    <property type="protein sequence ID" value="MBD8505679.1"/>
    <property type="molecule type" value="Genomic_DNA"/>
</dbReference>
<feature type="transmembrane region" description="Helical" evidence="1">
    <location>
        <begin position="6"/>
        <end position="25"/>
    </location>
</feature>
<keyword evidence="1" id="KW-1133">Transmembrane helix</keyword>
<name>A0A927JAM6_9ACTN</name>
<comment type="caution">
    <text evidence="2">The sequence shown here is derived from an EMBL/GenBank/DDBJ whole genome shotgun (WGS) entry which is preliminary data.</text>
</comment>
<keyword evidence="3" id="KW-1185">Reference proteome</keyword>
<protein>
    <recommendedName>
        <fullName evidence="4">Integral membrane protein</fullName>
    </recommendedName>
</protein>
<keyword evidence="1" id="KW-0472">Membrane</keyword>
<reference evidence="2" key="1">
    <citation type="submission" date="2020-09" db="EMBL/GenBank/DDBJ databases">
        <title>Hoyosella lacisalsi sp. nov., a halotolerant actinobacterium isolated from soil of Lake Gudzhirganskoe.</title>
        <authorList>
            <person name="Yang Q."/>
            <person name="Guo P.Y."/>
            <person name="Liu S.W."/>
            <person name="Li F.N."/>
            <person name="Sun C.H."/>
        </authorList>
    </citation>
    <scope>NUCLEOTIDE SEQUENCE</scope>
    <source>
        <strain evidence="2">G463</strain>
    </source>
</reference>
<dbReference type="Proteomes" id="UP000642993">
    <property type="component" value="Unassembled WGS sequence"/>
</dbReference>
<organism evidence="2 3">
    <name type="scientific">Lolliginicoccus lacisalsi</name>
    <dbReference type="NCBI Taxonomy" id="2742202"/>
    <lineage>
        <taxon>Bacteria</taxon>
        <taxon>Bacillati</taxon>
        <taxon>Actinomycetota</taxon>
        <taxon>Actinomycetes</taxon>
        <taxon>Mycobacteriales</taxon>
        <taxon>Hoyosellaceae</taxon>
        <taxon>Lolliginicoccus</taxon>
    </lineage>
</organism>
<keyword evidence="1" id="KW-0812">Transmembrane</keyword>
<accession>A0A927JAM6</accession>
<proteinExistence type="predicted"/>
<evidence type="ECO:0008006" key="4">
    <source>
        <dbReference type="Google" id="ProtNLM"/>
    </source>
</evidence>
<sequence>MDIAIGFLAALHIIGIVALLGGVLYQMKDIKAGTARIAPGMLHGALTMLVTGLLLVGLNEMNDADVNHMKIGIKLIVLLAVLVLVVAKRKATTVAPAVLGSIGALTTINILLATMW</sequence>
<evidence type="ECO:0000256" key="1">
    <source>
        <dbReference type="SAM" id="Phobius"/>
    </source>
</evidence>
<feature type="transmembrane region" description="Helical" evidence="1">
    <location>
        <begin position="71"/>
        <end position="87"/>
    </location>
</feature>
<feature type="transmembrane region" description="Helical" evidence="1">
    <location>
        <begin position="37"/>
        <end position="59"/>
    </location>
</feature>
<evidence type="ECO:0000313" key="3">
    <source>
        <dbReference type="Proteomes" id="UP000642993"/>
    </source>
</evidence>
<dbReference type="AlphaFoldDB" id="A0A927JAM6"/>
<dbReference type="RefSeq" id="WP_192038156.1">
    <property type="nucleotide sequence ID" value="NZ_JACYWE010000002.1"/>
</dbReference>
<evidence type="ECO:0000313" key="2">
    <source>
        <dbReference type="EMBL" id="MBD8505679.1"/>
    </source>
</evidence>
<feature type="transmembrane region" description="Helical" evidence="1">
    <location>
        <begin position="94"/>
        <end position="115"/>
    </location>
</feature>